<dbReference type="SUPFAM" id="SSF55874">
    <property type="entry name" value="ATPase domain of HSP90 chaperone/DNA topoisomerase II/histidine kinase"/>
    <property type="match status" value="1"/>
</dbReference>
<evidence type="ECO:0000256" key="10">
    <source>
        <dbReference type="ARBA" id="ARBA00022840"/>
    </source>
</evidence>
<feature type="domain" description="HAMP" evidence="17">
    <location>
        <begin position="428"/>
        <end position="480"/>
    </location>
</feature>
<evidence type="ECO:0000259" key="17">
    <source>
        <dbReference type="PROSITE" id="PS50885"/>
    </source>
</evidence>
<dbReference type="PROSITE" id="PS50885">
    <property type="entry name" value="HAMP"/>
    <property type="match status" value="1"/>
</dbReference>
<keyword evidence="14" id="KW-0175">Coiled coil</keyword>
<dbReference type="Proteomes" id="UP000010795">
    <property type="component" value="Chromosome"/>
</dbReference>
<dbReference type="SMART" id="SM00387">
    <property type="entry name" value="HATPase_c"/>
    <property type="match status" value="1"/>
</dbReference>
<evidence type="ECO:0000256" key="3">
    <source>
        <dbReference type="ARBA" id="ARBA00012438"/>
    </source>
</evidence>
<dbReference type="InterPro" id="IPR036890">
    <property type="entry name" value="HATPase_C_sf"/>
</dbReference>
<name>L0E9L7_THECK</name>
<dbReference type="AlphaFoldDB" id="L0E9L7"/>
<gene>
    <name evidence="18" type="ordered locus">Theco_0804</name>
</gene>
<dbReference type="SMART" id="SM00388">
    <property type="entry name" value="HisKA"/>
    <property type="match status" value="1"/>
</dbReference>
<keyword evidence="9 18" id="KW-0418">Kinase</keyword>
<keyword evidence="7 15" id="KW-0812">Transmembrane</keyword>
<dbReference type="PANTHER" id="PTHR45528">
    <property type="entry name" value="SENSOR HISTIDINE KINASE CPXA"/>
    <property type="match status" value="1"/>
</dbReference>
<dbReference type="Gene3D" id="1.10.287.130">
    <property type="match status" value="1"/>
</dbReference>
<evidence type="ECO:0000256" key="15">
    <source>
        <dbReference type="SAM" id="Phobius"/>
    </source>
</evidence>
<keyword evidence="13 15" id="KW-0472">Membrane</keyword>
<feature type="transmembrane region" description="Helical" evidence="15">
    <location>
        <begin position="409"/>
        <end position="428"/>
    </location>
</feature>
<reference evidence="19" key="1">
    <citation type="submission" date="2012-01" db="EMBL/GenBank/DDBJ databases">
        <title>Complete sequence of chromosome of Thermobacillus composti KWC4.</title>
        <authorList>
            <person name="Lucas S."/>
            <person name="Han J."/>
            <person name="Lapidus A."/>
            <person name="Cheng J.-F."/>
            <person name="Goodwin L."/>
            <person name="Pitluck S."/>
            <person name="Peters L."/>
            <person name="Ovchinnikova G."/>
            <person name="Teshima H."/>
            <person name="Detter J.C."/>
            <person name="Han C."/>
            <person name="Tapia R."/>
            <person name="Land M."/>
            <person name="Hauser L."/>
            <person name="Kyrpides N."/>
            <person name="Ivanova N."/>
            <person name="Pagani I."/>
            <person name="Anderson I."/>
            <person name="Woyke T."/>
        </authorList>
    </citation>
    <scope>NUCLEOTIDE SEQUENCE [LARGE SCALE GENOMIC DNA]</scope>
    <source>
        <strain evidence="19">DSM 18247 / JCM 13945 / KWC4</strain>
    </source>
</reference>
<dbReference type="Pfam" id="PF00512">
    <property type="entry name" value="HisKA"/>
    <property type="match status" value="1"/>
</dbReference>
<dbReference type="EMBL" id="CP003255">
    <property type="protein sequence ID" value="AGA57003.1"/>
    <property type="molecule type" value="Genomic_DNA"/>
</dbReference>
<evidence type="ECO:0000256" key="11">
    <source>
        <dbReference type="ARBA" id="ARBA00022989"/>
    </source>
</evidence>
<feature type="domain" description="Histidine kinase" evidence="16">
    <location>
        <begin position="495"/>
        <end position="708"/>
    </location>
</feature>
<dbReference type="SUPFAM" id="SSF47384">
    <property type="entry name" value="Homodimeric domain of signal transducing histidine kinase"/>
    <property type="match status" value="1"/>
</dbReference>
<keyword evidence="8" id="KW-0547">Nucleotide-binding</keyword>
<evidence type="ECO:0000256" key="1">
    <source>
        <dbReference type="ARBA" id="ARBA00000085"/>
    </source>
</evidence>
<sequence>MGTRWRNRLAAIAAVLFLTIGVNGVLAGLTDIGRYAGKSFIEASGIDRDLGWFIQLLSFYELAPITFEEVKRHIRISRDDIEWYKRAYDEARQMSDEEIRRAITAEREENLRRYLEEELDIYRSEFNRLRERYAFYLVETGTGQIHTNLERELEAYGDESKAAEDMLFVLRYPDRVDGRLSIYQLPDFMPVVREDLARAADARPTKQFAGWIGVPKSDAFMVQFREYRQHQGYTFSMLGVGAILLTLLIAAGNRLTPSGIGLAGGALSGVQTVWRNIPLDLRLVLLLLTGFAAYQLHREAILPYDRLFASDVPLLVWETVYKLAVLTAVTAVVAVQLRFAYRSLKEPEPLGTAWRKSLVMRLYGVIRDAFLSLRVGVQAVLLFIVVFGLGFGLYGALTISPYEPVMPWVLPWVLPIAAVTAVVLFYVLRQAGNLNRLLAAAREYAAGRTVGDVPVKGRSVMAELAGHWNRMRQSAEASRANEAKSERLKTELITNVSHDLRTPLTSVISYVELLKNPDLPEEERASYISIIDQKSKRLKALIDDLFEATKMASGSVELNRERVDLVQLIEQALAESGAKDGAAGIEFRVKLPKYPVIAFVDGQKMWRVFDNLISNIIRYSLEGTRAYIALERADGKAEIAFKNVAKYELGDNVDELLERFKRGDASRHTEGSGLGLAIAKSIVDLHGGTFALEVDGDLFKVKVLLPEA</sequence>
<dbReference type="InterPro" id="IPR050398">
    <property type="entry name" value="HssS/ArlS-like"/>
</dbReference>
<keyword evidence="12" id="KW-0902">Two-component regulatory system</keyword>
<dbReference type="PANTHER" id="PTHR45528:SF1">
    <property type="entry name" value="SENSOR HISTIDINE KINASE CPXA"/>
    <property type="match status" value="1"/>
</dbReference>
<keyword evidence="4" id="KW-1003">Cell membrane</keyword>
<dbReference type="GO" id="GO:0005886">
    <property type="term" value="C:plasma membrane"/>
    <property type="evidence" value="ECO:0007669"/>
    <property type="project" value="UniProtKB-SubCell"/>
</dbReference>
<dbReference type="Pfam" id="PF02518">
    <property type="entry name" value="HATPase_c"/>
    <property type="match status" value="1"/>
</dbReference>
<dbReference type="SMART" id="SM00304">
    <property type="entry name" value="HAMP"/>
    <property type="match status" value="1"/>
</dbReference>
<keyword evidence="11 15" id="KW-1133">Transmembrane helix</keyword>
<dbReference type="KEGG" id="tco:Theco_0804"/>
<evidence type="ECO:0000256" key="9">
    <source>
        <dbReference type="ARBA" id="ARBA00022777"/>
    </source>
</evidence>
<dbReference type="RefSeq" id="WP_015253762.1">
    <property type="nucleotide sequence ID" value="NC_019897.1"/>
</dbReference>
<evidence type="ECO:0000256" key="12">
    <source>
        <dbReference type="ARBA" id="ARBA00023012"/>
    </source>
</evidence>
<evidence type="ECO:0000313" key="19">
    <source>
        <dbReference type="Proteomes" id="UP000010795"/>
    </source>
</evidence>
<dbReference type="InterPro" id="IPR003660">
    <property type="entry name" value="HAMP_dom"/>
</dbReference>
<evidence type="ECO:0000256" key="2">
    <source>
        <dbReference type="ARBA" id="ARBA00004651"/>
    </source>
</evidence>
<evidence type="ECO:0000256" key="8">
    <source>
        <dbReference type="ARBA" id="ARBA00022741"/>
    </source>
</evidence>
<dbReference type="InterPro" id="IPR005467">
    <property type="entry name" value="His_kinase_dom"/>
</dbReference>
<evidence type="ECO:0000259" key="16">
    <source>
        <dbReference type="PROSITE" id="PS50109"/>
    </source>
</evidence>
<feature type="transmembrane region" description="Helical" evidence="15">
    <location>
        <begin position="375"/>
        <end position="397"/>
    </location>
</feature>
<evidence type="ECO:0000313" key="18">
    <source>
        <dbReference type="EMBL" id="AGA57003.1"/>
    </source>
</evidence>
<evidence type="ECO:0000256" key="5">
    <source>
        <dbReference type="ARBA" id="ARBA00022553"/>
    </source>
</evidence>
<evidence type="ECO:0000256" key="6">
    <source>
        <dbReference type="ARBA" id="ARBA00022679"/>
    </source>
</evidence>
<dbReference type="CDD" id="cd00082">
    <property type="entry name" value="HisKA"/>
    <property type="match status" value="1"/>
</dbReference>
<feature type="coiled-coil region" evidence="14">
    <location>
        <begin position="105"/>
        <end position="166"/>
    </location>
</feature>
<dbReference type="EC" id="2.7.13.3" evidence="3"/>
<organism evidence="18 19">
    <name type="scientific">Thermobacillus composti (strain DSM 18247 / JCM 13945 / KWC4)</name>
    <dbReference type="NCBI Taxonomy" id="717605"/>
    <lineage>
        <taxon>Bacteria</taxon>
        <taxon>Bacillati</taxon>
        <taxon>Bacillota</taxon>
        <taxon>Bacilli</taxon>
        <taxon>Bacillales</taxon>
        <taxon>Paenibacillaceae</taxon>
        <taxon>Thermobacillus</taxon>
    </lineage>
</organism>
<feature type="transmembrane region" description="Helical" evidence="15">
    <location>
        <begin position="233"/>
        <end position="252"/>
    </location>
</feature>
<dbReference type="Gene3D" id="3.30.565.10">
    <property type="entry name" value="Histidine kinase-like ATPase, C-terminal domain"/>
    <property type="match status" value="1"/>
</dbReference>
<accession>L0E9L7</accession>
<proteinExistence type="predicted"/>
<evidence type="ECO:0000256" key="4">
    <source>
        <dbReference type="ARBA" id="ARBA00022475"/>
    </source>
</evidence>
<evidence type="ECO:0000256" key="7">
    <source>
        <dbReference type="ARBA" id="ARBA00022692"/>
    </source>
</evidence>
<comment type="catalytic activity">
    <reaction evidence="1">
        <text>ATP + protein L-histidine = ADP + protein N-phospho-L-histidine.</text>
        <dbReference type="EC" id="2.7.13.3"/>
    </reaction>
</comment>
<dbReference type="InterPro" id="IPR036097">
    <property type="entry name" value="HisK_dim/P_sf"/>
</dbReference>
<dbReference type="eggNOG" id="COG5002">
    <property type="taxonomic scope" value="Bacteria"/>
</dbReference>
<dbReference type="GO" id="GO:0005524">
    <property type="term" value="F:ATP binding"/>
    <property type="evidence" value="ECO:0007669"/>
    <property type="project" value="UniProtKB-KW"/>
</dbReference>
<protein>
    <recommendedName>
        <fullName evidence="3">histidine kinase</fullName>
        <ecNumber evidence="3">2.7.13.3</ecNumber>
    </recommendedName>
</protein>
<evidence type="ECO:0000256" key="14">
    <source>
        <dbReference type="SAM" id="Coils"/>
    </source>
</evidence>
<dbReference type="PROSITE" id="PS50109">
    <property type="entry name" value="HIS_KIN"/>
    <property type="match status" value="1"/>
</dbReference>
<feature type="transmembrane region" description="Helical" evidence="15">
    <location>
        <begin position="314"/>
        <end position="335"/>
    </location>
</feature>
<dbReference type="HOGENOM" id="CLU_000445_73_2_9"/>
<keyword evidence="19" id="KW-1185">Reference proteome</keyword>
<dbReference type="GO" id="GO:0000155">
    <property type="term" value="F:phosphorelay sensor kinase activity"/>
    <property type="evidence" value="ECO:0007669"/>
    <property type="project" value="InterPro"/>
</dbReference>
<dbReference type="STRING" id="717605.Theco_0804"/>
<dbReference type="FunFam" id="1.10.287.130:FF:000008">
    <property type="entry name" value="Two-component sensor histidine kinase"/>
    <property type="match status" value="1"/>
</dbReference>
<keyword evidence="6" id="KW-0808">Transferase</keyword>
<dbReference type="OrthoDB" id="9792991at2"/>
<evidence type="ECO:0000256" key="13">
    <source>
        <dbReference type="ARBA" id="ARBA00023136"/>
    </source>
</evidence>
<comment type="subcellular location">
    <subcellularLocation>
        <location evidence="2">Cell membrane</location>
        <topology evidence="2">Multi-pass membrane protein</topology>
    </subcellularLocation>
</comment>
<keyword evidence="5" id="KW-0597">Phosphoprotein</keyword>
<keyword evidence="10" id="KW-0067">ATP-binding</keyword>
<dbReference type="InterPro" id="IPR003594">
    <property type="entry name" value="HATPase_dom"/>
</dbReference>
<dbReference type="InterPro" id="IPR003661">
    <property type="entry name" value="HisK_dim/P_dom"/>
</dbReference>